<dbReference type="CDD" id="cd16273">
    <property type="entry name" value="SNM1A-1C-like_MBL-fold"/>
    <property type="match status" value="1"/>
</dbReference>
<evidence type="ECO:0000256" key="2">
    <source>
        <dbReference type="ARBA" id="ARBA00010304"/>
    </source>
</evidence>
<keyword evidence="8" id="KW-1185">Reference proteome</keyword>
<dbReference type="GO" id="GO:0006303">
    <property type="term" value="P:double-strand break repair via nonhomologous end joining"/>
    <property type="evidence" value="ECO:0007669"/>
    <property type="project" value="TreeGrafter"/>
</dbReference>
<dbReference type="EMBL" id="HE612862">
    <property type="protein sequence ID" value="CCE64100.1"/>
    <property type="molecule type" value="Genomic_DNA"/>
</dbReference>
<dbReference type="OrthoDB" id="262529at2759"/>
<dbReference type="Gene3D" id="3.60.15.10">
    <property type="entry name" value="Ribonuclease Z/Hydroxyacylglutathione hydrolase-like"/>
    <property type="match status" value="1"/>
</dbReference>
<dbReference type="GeneID" id="11535678"/>
<dbReference type="AlphaFoldDB" id="G8BW22"/>
<comment type="subcellular location">
    <subcellularLocation>
        <location evidence="1">Nucleus</location>
    </subcellularLocation>
</comment>
<dbReference type="Pfam" id="PF07522">
    <property type="entry name" value="DRMBL"/>
    <property type="match status" value="1"/>
</dbReference>
<dbReference type="KEGG" id="tpf:TPHA_0G02630"/>
<comment type="similarity">
    <text evidence="2">Belongs to the DNA repair metallo-beta-lactamase (DRMBL) family.</text>
</comment>
<gene>
    <name evidence="7" type="primary">TPHA0G02630</name>
    <name evidence="7" type="ordered locus">TPHA_0G02630</name>
</gene>
<keyword evidence="4" id="KW-0234">DNA repair</keyword>
<evidence type="ECO:0000256" key="3">
    <source>
        <dbReference type="ARBA" id="ARBA00022763"/>
    </source>
</evidence>
<dbReference type="GO" id="GO:0003684">
    <property type="term" value="F:damaged DNA binding"/>
    <property type="evidence" value="ECO:0007669"/>
    <property type="project" value="EnsemblFungi"/>
</dbReference>
<reference evidence="7 8" key="1">
    <citation type="journal article" date="2011" name="Proc. Natl. Acad. Sci. U.S.A.">
        <title>Evolutionary erosion of yeast sex chromosomes by mating-type switching accidents.</title>
        <authorList>
            <person name="Gordon J.L."/>
            <person name="Armisen D."/>
            <person name="Proux-Wera E."/>
            <person name="Oheigeartaigh S.S."/>
            <person name="Byrne K.P."/>
            <person name="Wolfe K.H."/>
        </authorList>
    </citation>
    <scope>NUCLEOTIDE SEQUENCE [LARGE SCALE GENOMIC DNA]</scope>
    <source>
        <strain evidence="8">ATCC 24235 / CBS 4417 / NBRC 1672 / NRRL Y-8282 / UCD 70-5</strain>
    </source>
</reference>
<dbReference type="eggNOG" id="KOG1361">
    <property type="taxonomic scope" value="Eukaryota"/>
</dbReference>
<dbReference type="SUPFAM" id="SSF56281">
    <property type="entry name" value="Metallo-hydrolase/oxidoreductase"/>
    <property type="match status" value="1"/>
</dbReference>
<dbReference type="Proteomes" id="UP000005666">
    <property type="component" value="Chromosome 7"/>
</dbReference>
<organism evidence="7 8">
    <name type="scientific">Tetrapisispora phaffii (strain ATCC 24235 / CBS 4417 / NBRC 1672 / NRRL Y-8282 / UCD 70-5)</name>
    <name type="common">Yeast</name>
    <name type="synonym">Fabospora phaffii</name>
    <dbReference type="NCBI Taxonomy" id="1071381"/>
    <lineage>
        <taxon>Eukaryota</taxon>
        <taxon>Fungi</taxon>
        <taxon>Dikarya</taxon>
        <taxon>Ascomycota</taxon>
        <taxon>Saccharomycotina</taxon>
        <taxon>Saccharomycetes</taxon>
        <taxon>Saccharomycetales</taxon>
        <taxon>Saccharomycetaceae</taxon>
        <taxon>Tetrapisispora</taxon>
    </lineage>
</organism>
<dbReference type="GO" id="GO:0005634">
    <property type="term" value="C:nucleus"/>
    <property type="evidence" value="ECO:0007669"/>
    <property type="project" value="UniProtKB-SubCell"/>
</dbReference>
<dbReference type="RefSeq" id="XP_003686534.1">
    <property type="nucleotide sequence ID" value="XM_003686486.1"/>
</dbReference>
<keyword evidence="3" id="KW-0227">DNA damage</keyword>
<evidence type="ECO:0000256" key="4">
    <source>
        <dbReference type="ARBA" id="ARBA00023204"/>
    </source>
</evidence>
<dbReference type="PANTHER" id="PTHR23240:SF6">
    <property type="entry name" value="DNA CROSS-LINK REPAIR 1A PROTEIN"/>
    <property type="match status" value="1"/>
</dbReference>
<name>G8BW22_TETPH</name>
<sequence>MANKSIIQIKRSEVKLKSSTKLKRTAKLDGISKRSNASQTLKSNKKQRSLLEFNIPTTKIMPIGHRGPSEFSVKVNKVINLNDDNSNENNPKYNGNSINKIYTVDDVVEILSDDDDKLNDSNIGTGYIAADKIQVNEIEQTIYKSIICPICELCLDDLKIHEREVHCEECIEGSLKKESETSIKLCHEESLATIIDLEGEIQQSNNTDKEITTNRKEEILINQDQGNKKEIVIAEQKNVTVKENKKVIVQRKSKPKAPLPKFKILTFDGGSYKIVVDGFNYASEPDINKYFLSHFHSDHYIGLKKSWDQGIIYCTEVTAKLMELKFNLTGDMVQILPLNEHFWIEPYLSVIAIDANHCPGAAIFLFQEWDKAKLDTLPSLRQILHTGDFRSNKSMIENINRIVNGISIDEIYLDTTYLTPGYHFPLQKSVLDTTSNFACKLENDGKQLLFKDTQRSIMSFLKNKNKCKFNNLFLIGTYSIGKEKLAISIAKKLNTKIFINKDSLKFKIISQYLNCFPADIITNDVSESYVHLVPISVLNSKETIENYITTLSESYENIVGFIPTGWTFMNRYGIKLDQYETIAEKVKHCQELLDEKNALKYDTFNIDSILKQYKKYAKYQIFKVPYSEHSSFKDLIEFGININCDKFIAIVNLDDMNKVDNMISWFKAWEFIKNAKGNGV</sequence>
<dbReference type="PANTHER" id="PTHR23240">
    <property type="entry name" value="DNA CROSS-LINK REPAIR PROTEIN PSO2/SNM1-RELATED"/>
    <property type="match status" value="1"/>
</dbReference>
<dbReference type="GO" id="GO:0005759">
    <property type="term" value="C:mitochondrial matrix"/>
    <property type="evidence" value="ECO:0007669"/>
    <property type="project" value="EnsemblFungi"/>
</dbReference>
<evidence type="ECO:0000313" key="7">
    <source>
        <dbReference type="EMBL" id="CCE64100.1"/>
    </source>
</evidence>
<proteinExistence type="inferred from homology"/>
<protein>
    <recommendedName>
        <fullName evidence="6">DNA repair metallo-beta-lactamase domain-containing protein</fullName>
    </recommendedName>
</protein>
<feature type="domain" description="DNA repair metallo-beta-lactamase" evidence="6">
    <location>
        <begin position="518"/>
        <end position="653"/>
    </location>
</feature>
<evidence type="ECO:0000256" key="5">
    <source>
        <dbReference type="ARBA" id="ARBA00023242"/>
    </source>
</evidence>
<dbReference type="InterPro" id="IPR011084">
    <property type="entry name" value="DRMBL"/>
</dbReference>
<evidence type="ECO:0000313" key="8">
    <source>
        <dbReference type="Proteomes" id="UP000005666"/>
    </source>
</evidence>
<dbReference type="HOGENOM" id="CLU_005260_7_0_1"/>
<dbReference type="STRING" id="1071381.G8BW22"/>
<evidence type="ECO:0000256" key="1">
    <source>
        <dbReference type="ARBA" id="ARBA00004123"/>
    </source>
</evidence>
<dbReference type="InterPro" id="IPR036866">
    <property type="entry name" value="RibonucZ/Hydroxyglut_hydro"/>
</dbReference>
<accession>G8BW22</accession>
<evidence type="ECO:0000259" key="6">
    <source>
        <dbReference type="Pfam" id="PF07522"/>
    </source>
</evidence>
<dbReference type="OMA" id="QIFKVPY"/>
<dbReference type="Gene3D" id="3.40.50.12650">
    <property type="match status" value="1"/>
</dbReference>
<keyword evidence="5" id="KW-0539">Nucleus</keyword>
<dbReference type="GO" id="GO:0035312">
    <property type="term" value="F:5'-3' DNA exonuclease activity"/>
    <property type="evidence" value="ECO:0007669"/>
    <property type="project" value="TreeGrafter"/>
</dbReference>
<dbReference type="GO" id="GO:0036297">
    <property type="term" value="P:interstrand cross-link repair"/>
    <property type="evidence" value="ECO:0007669"/>
    <property type="project" value="EnsemblFungi"/>
</dbReference>